<dbReference type="Gene3D" id="2.120.10.30">
    <property type="entry name" value="TolB, C-terminal domain"/>
    <property type="match status" value="1"/>
</dbReference>
<reference evidence="4" key="1">
    <citation type="submission" date="2020-01" db="EMBL/GenBank/DDBJ databases">
        <authorList>
            <consortium name="DOE Joint Genome Institute"/>
            <person name="Haridas S."/>
            <person name="Albert R."/>
            <person name="Binder M."/>
            <person name="Bloem J."/>
            <person name="Labutti K."/>
            <person name="Salamov A."/>
            <person name="Andreopoulos B."/>
            <person name="Baker S.E."/>
            <person name="Barry K."/>
            <person name="Bills G."/>
            <person name="Bluhm B.H."/>
            <person name="Cannon C."/>
            <person name="Castanera R."/>
            <person name="Culley D.E."/>
            <person name="Daum C."/>
            <person name="Ezra D."/>
            <person name="Gonzalez J.B."/>
            <person name="Henrissat B."/>
            <person name="Kuo A."/>
            <person name="Liang C."/>
            <person name="Lipzen A."/>
            <person name="Lutzoni F."/>
            <person name="Magnuson J."/>
            <person name="Mondo S."/>
            <person name="Nolan M."/>
            <person name="Ohm R."/>
            <person name="Pangilinan J."/>
            <person name="Park H.-J."/>
            <person name="Ramirez L."/>
            <person name="Alfaro M."/>
            <person name="Sun H."/>
            <person name="Tritt A."/>
            <person name="Yoshinaga Y."/>
            <person name="Zwiers L.-H."/>
            <person name="Turgeon B.G."/>
            <person name="Goodwin S.B."/>
            <person name="Spatafora J.W."/>
            <person name="Crous P.W."/>
            <person name="Grigoriev I.V."/>
        </authorList>
    </citation>
    <scope>NUCLEOTIDE SEQUENCE</scope>
    <source>
        <strain evidence="4">CBS 342.82</strain>
    </source>
</reference>
<dbReference type="InterPro" id="IPR011042">
    <property type="entry name" value="6-blade_b-propeller_TolB-like"/>
</dbReference>
<keyword evidence="1" id="KW-0732">Signal</keyword>
<evidence type="ECO:0000256" key="1">
    <source>
        <dbReference type="SAM" id="SignalP"/>
    </source>
</evidence>
<dbReference type="GeneID" id="54361681"/>
<evidence type="ECO:0000313" key="3">
    <source>
        <dbReference type="Proteomes" id="UP000504637"/>
    </source>
</evidence>
<accession>A0A6J3MDD1</accession>
<reference evidence="4" key="3">
    <citation type="submission" date="2025-08" db="UniProtKB">
        <authorList>
            <consortium name="RefSeq"/>
        </authorList>
    </citation>
    <scope>IDENTIFICATION</scope>
    <source>
        <strain evidence="4">CBS 342.82</strain>
    </source>
</reference>
<organism evidence="4">
    <name type="scientific">Dissoconium aciculare CBS 342.82</name>
    <dbReference type="NCBI Taxonomy" id="1314786"/>
    <lineage>
        <taxon>Eukaryota</taxon>
        <taxon>Fungi</taxon>
        <taxon>Dikarya</taxon>
        <taxon>Ascomycota</taxon>
        <taxon>Pezizomycotina</taxon>
        <taxon>Dothideomycetes</taxon>
        <taxon>Dothideomycetidae</taxon>
        <taxon>Mycosphaerellales</taxon>
        <taxon>Dissoconiaceae</taxon>
        <taxon>Dissoconium</taxon>
    </lineage>
</organism>
<gene>
    <name evidence="4" type="ORF">K489DRAFT_376285</name>
</gene>
<dbReference type="RefSeq" id="XP_033462929.1">
    <property type="nucleotide sequence ID" value="XM_033603881.1"/>
</dbReference>
<dbReference type="SUPFAM" id="SSF63829">
    <property type="entry name" value="Calcium-dependent phosphotriesterase"/>
    <property type="match status" value="1"/>
</dbReference>
<protein>
    <submittedName>
        <fullName evidence="4">Lactonohydrolase</fullName>
    </submittedName>
</protein>
<dbReference type="InterPro" id="IPR052988">
    <property type="entry name" value="Oryzine_lactonohydrolase"/>
</dbReference>
<dbReference type="InterPro" id="IPR013658">
    <property type="entry name" value="SGL"/>
</dbReference>
<sequence length="432" mass="46901">MWISCVLFASTATAAILRPMGQQPLSPSSVLGENSIARECLAEGVVCLEKGGARLPSPFYREPANGSFFNNYGDVSIDSDVSWSSVSKADFVVFNEELAKGILGKKPKVDFMFAVSPYLHESPVYVPGLNRLFFSELSQNLPMYVVDLDEAQPTVEEYLADPPIYVPNGAFYSGGKIYYAVAGSNATVASAKLSTQQRPGIIALDPYTNTTEVLLNNYFGLALPGCDDIVVDPQTGFIWFTVPYYSWWLQIADLPPHTKSGTFRFDPKTGSVVIVDDDMRSPNGIAFSPNSAHLYISDTAAAGASAPISMDVPSPGIPGILFNTTEKRTIYKYDVVDQGRAIVNKRPIHYDTIGTVPDGLKAARNGLVVTASGNGLTVLTEFGDVILRAQTNFTVNNFQWVEGADKSWTEVWMVGQGGVARVSWDLQGVQAR</sequence>
<name>A0A6J3MDD1_9PEZI</name>
<dbReference type="Pfam" id="PF08450">
    <property type="entry name" value="SGL"/>
    <property type="match status" value="1"/>
</dbReference>
<dbReference type="OrthoDB" id="423498at2759"/>
<keyword evidence="3" id="KW-1185">Reference proteome</keyword>
<reference evidence="4" key="2">
    <citation type="submission" date="2020-04" db="EMBL/GenBank/DDBJ databases">
        <authorList>
            <consortium name="NCBI Genome Project"/>
        </authorList>
    </citation>
    <scope>NUCLEOTIDE SEQUENCE</scope>
    <source>
        <strain evidence="4">CBS 342.82</strain>
    </source>
</reference>
<proteinExistence type="predicted"/>
<feature type="chain" id="PRO_5026948820" evidence="1">
    <location>
        <begin position="16"/>
        <end position="432"/>
    </location>
</feature>
<dbReference type="PANTHER" id="PTHR47064">
    <property type="entry name" value="PUTATIVE (AFU_ORTHOLOGUE AFUA_1G08990)-RELATED"/>
    <property type="match status" value="1"/>
</dbReference>
<dbReference type="AlphaFoldDB" id="A0A6J3MDD1"/>
<feature type="signal peptide" evidence="1">
    <location>
        <begin position="1"/>
        <end position="15"/>
    </location>
</feature>
<dbReference type="PANTHER" id="PTHR47064:SF2">
    <property type="entry name" value="SMP-30_GLUCONOLACTONASE_LRE-LIKE REGION DOMAIN-CONTAINING PROTEIN-RELATED"/>
    <property type="match status" value="1"/>
</dbReference>
<evidence type="ECO:0000313" key="4">
    <source>
        <dbReference type="RefSeq" id="XP_033462929.1"/>
    </source>
</evidence>
<evidence type="ECO:0000259" key="2">
    <source>
        <dbReference type="Pfam" id="PF08450"/>
    </source>
</evidence>
<feature type="domain" description="SMP-30/Gluconolactonase/LRE-like region" evidence="2">
    <location>
        <begin position="121"/>
        <end position="301"/>
    </location>
</feature>
<dbReference type="Proteomes" id="UP000504637">
    <property type="component" value="Unplaced"/>
</dbReference>